<comment type="caution">
    <text evidence="1">The sequence shown here is derived from an EMBL/GenBank/DDBJ whole genome shotgun (WGS) entry which is preliminary data.</text>
</comment>
<organism evidence="1 2">
    <name type="scientific">Alligator mississippiensis</name>
    <name type="common">American alligator</name>
    <dbReference type="NCBI Taxonomy" id="8496"/>
    <lineage>
        <taxon>Eukaryota</taxon>
        <taxon>Metazoa</taxon>
        <taxon>Chordata</taxon>
        <taxon>Craniata</taxon>
        <taxon>Vertebrata</taxon>
        <taxon>Euteleostomi</taxon>
        <taxon>Archelosauria</taxon>
        <taxon>Archosauria</taxon>
        <taxon>Crocodylia</taxon>
        <taxon>Alligatoridae</taxon>
        <taxon>Alligatorinae</taxon>
        <taxon>Alligator</taxon>
    </lineage>
</organism>
<reference evidence="1 2" key="1">
    <citation type="journal article" date="2012" name="Genome Biol.">
        <title>Sequencing three crocodilian genomes to illuminate the evolution of archosaurs and amniotes.</title>
        <authorList>
            <person name="St John J.A."/>
            <person name="Braun E.L."/>
            <person name="Isberg S.R."/>
            <person name="Miles L.G."/>
            <person name="Chong A.Y."/>
            <person name="Gongora J."/>
            <person name="Dalzell P."/>
            <person name="Moran C."/>
            <person name="Bed'hom B."/>
            <person name="Abzhanov A."/>
            <person name="Burgess S.C."/>
            <person name="Cooksey A.M."/>
            <person name="Castoe T.A."/>
            <person name="Crawford N.G."/>
            <person name="Densmore L.D."/>
            <person name="Drew J.C."/>
            <person name="Edwards S.V."/>
            <person name="Faircloth B.C."/>
            <person name="Fujita M.K."/>
            <person name="Greenwold M.J."/>
            <person name="Hoffmann F.G."/>
            <person name="Howard J.M."/>
            <person name="Iguchi T."/>
            <person name="Janes D.E."/>
            <person name="Khan S.Y."/>
            <person name="Kohno S."/>
            <person name="de Koning A.J."/>
            <person name="Lance S.L."/>
            <person name="McCarthy F.M."/>
            <person name="McCormack J.E."/>
            <person name="Merchant M.E."/>
            <person name="Peterson D.G."/>
            <person name="Pollock D.D."/>
            <person name="Pourmand N."/>
            <person name="Raney B.J."/>
            <person name="Roessler K.A."/>
            <person name="Sanford J.R."/>
            <person name="Sawyer R.H."/>
            <person name="Schmidt C.J."/>
            <person name="Triplett E.W."/>
            <person name="Tuberville T.D."/>
            <person name="Venegas-Anaya M."/>
            <person name="Howard J.T."/>
            <person name="Jarvis E.D."/>
            <person name="Guillette L.J.Jr."/>
            <person name="Glenn T.C."/>
            <person name="Green R.E."/>
            <person name="Ray D.A."/>
        </authorList>
    </citation>
    <scope>NUCLEOTIDE SEQUENCE [LARGE SCALE GENOMIC DNA]</scope>
    <source>
        <strain evidence="1">KSC_2009_1</strain>
    </source>
</reference>
<dbReference type="AlphaFoldDB" id="A0A151NA90"/>
<proteinExistence type="predicted"/>
<sequence length="74" mass="7773">MQIQHPYLQAWYLPSVSHVWILTLLGPARLQSSLQTSIVHGDSTVALPTAVSLSPHLASGAASSHLCSLSVGIA</sequence>
<accession>A0A151NA90</accession>
<protein>
    <submittedName>
        <fullName evidence="1">Uncharacterized protein</fullName>
    </submittedName>
</protein>
<evidence type="ECO:0000313" key="2">
    <source>
        <dbReference type="Proteomes" id="UP000050525"/>
    </source>
</evidence>
<evidence type="ECO:0000313" key="1">
    <source>
        <dbReference type="EMBL" id="KYO33748.1"/>
    </source>
</evidence>
<name>A0A151NA90_ALLMI</name>
<dbReference type="EMBL" id="AKHW03003682">
    <property type="protein sequence ID" value="KYO33748.1"/>
    <property type="molecule type" value="Genomic_DNA"/>
</dbReference>
<gene>
    <name evidence="1" type="ORF">Y1Q_0008872</name>
</gene>
<keyword evidence="2" id="KW-1185">Reference proteome</keyword>
<dbReference type="Proteomes" id="UP000050525">
    <property type="component" value="Unassembled WGS sequence"/>
</dbReference>